<feature type="domain" description="P-type ATPase A" evidence="19">
    <location>
        <begin position="128"/>
        <end position="228"/>
    </location>
</feature>
<dbReference type="PANTHER" id="PTHR43520">
    <property type="entry name" value="ATP7, ISOFORM B"/>
    <property type="match status" value="1"/>
</dbReference>
<proteinExistence type="inferred from homology"/>
<dbReference type="InterPro" id="IPR008250">
    <property type="entry name" value="ATPase_P-typ_transduc_dom_A_sf"/>
</dbReference>
<feature type="transmembrane region" description="Helical" evidence="18">
    <location>
        <begin position="92"/>
        <end position="110"/>
    </location>
</feature>
<comment type="subcellular location">
    <subcellularLocation>
        <location evidence="1">Cell membrane</location>
        <topology evidence="1">Multi-pass membrane protein</topology>
    </subcellularLocation>
</comment>
<evidence type="ECO:0000256" key="15">
    <source>
        <dbReference type="ARBA" id="ARBA00023136"/>
    </source>
</evidence>
<dbReference type="PROSITE" id="PS01229">
    <property type="entry name" value="COF_2"/>
    <property type="match status" value="1"/>
</dbReference>
<dbReference type="SUPFAM" id="SSF81665">
    <property type="entry name" value="Calcium ATPase, transmembrane domain M"/>
    <property type="match status" value="1"/>
</dbReference>
<dbReference type="RefSeq" id="WP_023859636.1">
    <property type="nucleotide sequence ID" value="NZ_AWWH01000116.1"/>
</dbReference>
<dbReference type="InterPro" id="IPR027256">
    <property type="entry name" value="P-typ_ATPase_IB"/>
</dbReference>
<gene>
    <name evidence="20" type="ORF">LEQ_2356c</name>
</gene>
<dbReference type="GO" id="GO:0016887">
    <property type="term" value="F:ATP hydrolysis activity"/>
    <property type="evidence" value="ECO:0007669"/>
    <property type="project" value="InterPro"/>
</dbReference>
<feature type="transmembrane region" description="Helical" evidence="18">
    <location>
        <begin position="7"/>
        <end position="26"/>
    </location>
</feature>
<evidence type="ECO:0000256" key="12">
    <source>
        <dbReference type="ARBA" id="ARBA00022989"/>
    </source>
</evidence>
<evidence type="ECO:0000256" key="11">
    <source>
        <dbReference type="ARBA" id="ARBA00022967"/>
    </source>
</evidence>
<dbReference type="InterPro" id="IPR023214">
    <property type="entry name" value="HAD_sf"/>
</dbReference>
<dbReference type="Pfam" id="PF00702">
    <property type="entry name" value="Hydrolase"/>
    <property type="match status" value="1"/>
</dbReference>
<organism evidence="20 21">
    <name type="scientific">Ligilactobacillus equi DPC 6820</name>
    <dbReference type="NCBI Taxonomy" id="1392007"/>
    <lineage>
        <taxon>Bacteria</taxon>
        <taxon>Bacillati</taxon>
        <taxon>Bacillota</taxon>
        <taxon>Bacilli</taxon>
        <taxon>Lactobacillales</taxon>
        <taxon>Lactobacillaceae</taxon>
        <taxon>Ligilactobacillus</taxon>
    </lineage>
</organism>
<keyword evidence="21" id="KW-1185">Reference proteome</keyword>
<evidence type="ECO:0000313" key="20">
    <source>
        <dbReference type="EMBL" id="ETA74122.1"/>
    </source>
</evidence>
<dbReference type="Gene3D" id="3.40.50.1000">
    <property type="entry name" value="HAD superfamily/HAD-like"/>
    <property type="match status" value="1"/>
</dbReference>
<evidence type="ECO:0000256" key="6">
    <source>
        <dbReference type="ARBA" id="ARBA00022692"/>
    </source>
</evidence>
<comment type="caution">
    <text evidence="20">The sequence shown here is derived from an EMBL/GenBank/DDBJ whole genome shotgun (WGS) entry which is preliminary data.</text>
</comment>
<evidence type="ECO:0000256" key="10">
    <source>
        <dbReference type="ARBA" id="ARBA00022840"/>
    </source>
</evidence>
<dbReference type="EC" id="7.2.2.8" evidence="3"/>
<protein>
    <recommendedName>
        <fullName evidence="3">P-type Cu(+) transporter</fullName>
        <ecNumber evidence="3">7.2.2.8</ecNumber>
    </recommendedName>
    <alternativeName>
        <fullName evidence="16">Cu(+)-exporting ATPase</fullName>
    </alternativeName>
</protein>
<dbReference type="CDD" id="cd02094">
    <property type="entry name" value="P-type_ATPase_Cu-like"/>
    <property type="match status" value="1"/>
</dbReference>
<keyword evidence="7 18" id="KW-0479">Metal-binding</keyword>
<evidence type="ECO:0000256" key="18">
    <source>
        <dbReference type="RuleBase" id="RU362081"/>
    </source>
</evidence>
<dbReference type="GO" id="GO:0055070">
    <property type="term" value="P:copper ion homeostasis"/>
    <property type="evidence" value="ECO:0007669"/>
    <property type="project" value="TreeGrafter"/>
</dbReference>
<dbReference type="PRINTS" id="PR00119">
    <property type="entry name" value="CATATPASE"/>
</dbReference>
<evidence type="ECO:0000256" key="17">
    <source>
        <dbReference type="ARBA" id="ARBA00049289"/>
    </source>
</evidence>
<keyword evidence="14" id="KW-0406">Ion transport</keyword>
<comment type="similarity">
    <text evidence="2 18">Belongs to the cation transport ATPase (P-type) (TC 3.A.3) family. Type IB subfamily.</text>
</comment>
<dbReference type="InterPro" id="IPR044492">
    <property type="entry name" value="P_typ_ATPase_HD_dom"/>
</dbReference>
<evidence type="ECO:0000256" key="16">
    <source>
        <dbReference type="ARBA" id="ARBA00033239"/>
    </source>
</evidence>
<evidence type="ECO:0000256" key="9">
    <source>
        <dbReference type="ARBA" id="ARBA00022796"/>
    </source>
</evidence>
<dbReference type="PROSITE" id="PS00154">
    <property type="entry name" value="ATPASE_E1_E2"/>
    <property type="match status" value="1"/>
</dbReference>
<keyword evidence="6 18" id="KW-0812">Transmembrane</keyword>
<keyword evidence="15 18" id="KW-0472">Membrane</keyword>
<evidence type="ECO:0000256" key="4">
    <source>
        <dbReference type="ARBA" id="ARBA00022448"/>
    </source>
</evidence>
<dbReference type="Gene3D" id="2.70.150.10">
    <property type="entry name" value="Calcium-transporting ATPase, cytoplasmic transduction domain A"/>
    <property type="match status" value="1"/>
</dbReference>
<feature type="transmembrane region" description="Helical" evidence="18">
    <location>
        <begin position="32"/>
        <end position="53"/>
    </location>
</feature>
<dbReference type="GO" id="GO:0140581">
    <property type="term" value="F:P-type monovalent copper transporter activity"/>
    <property type="evidence" value="ECO:0007669"/>
    <property type="project" value="UniProtKB-EC"/>
</dbReference>
<dbReference type="GO" id="GO:0005886">
    <property type="term" value="C:plasma membrane"/>
    <property type="evidence" value="ECO:0007669"/>
    <property type="project" value="UniProtKB-SubCell"/>
</dbReference>
<keyword evidence="12 18" id="KW-1133">Transmembrane helix</keyword>
<feature type="transmembrane region" description="Helical" evidence="18">
    <location>
        <begin position="65"/>
        <end position="86"/>
    </location>
</feature>
<evidence type="ECO:0000256" key="13">
    <source>
        <dbReference type="ARBA" id="ARBA00023008"/>
    </source>
</evidence>
<reference evidence="20 21" key="1">
    <citation type="journal article" date="2014" name="Genome Announc.">
        <title>The Genome of the Predominant Equine Lactobacillus Species, Lactobacillus equi, Is Reflective of Its Lifestyle Adaptations to an Herbivorous Host.</title>
        <authorList>
            <person name="O'Donnell M.M."/>
            <person name="Harris H.M."/>
            <person name="O'Toole P.W."/>
            <person name="Ross R.P."/>
        </authorList>
    </citation>
    <scope>NUCLEOTIDE SEQUENCE [LARGE SCALE GENOMIC DNA]</scope>
    <source>
        <strain evidence="20 21">DPC 6820</strain>
    </source>
</reference>
<dbReference type="EMBL" id="AWWH01000116">
    <property type="protein sequence ID" value="ETA74122.1"/>
    <property type="molecule type" value="Genomic_DNA"/>
</dbReference>
<evidence type="ECO:0000256" key="2">
    <source>
        <dbReference type="ARBA" id="ARBA00006024"/>
    </source>
</evidence>
<dbReference type="InterPro" id="IPR059000">
    <property type="entry name" value="ATPase_P-type_domA"/>
</dbReference>
<dbReference type="SFLD" id="SFLDG00002">
    <property type="entry name" value="C1.7:_P-type_atpase_like"/>
    <property type="match status" value="1"/>
</dbReference>
<comment type="catalytic activity">
    <reaction evidence="17">
        <text>Cu(+)(in) + ATP + H2O = Cu(+)(out) + ADP + phosphate + H(+)</text>
        <dbReference type="Rhea" id="RHEA:25792"/>
        <dbReference type="ChEBI" id="CHEBI:15377"/>
        <dbReference type="ChEBI" id="CHEBI:15378"/>
        <dbReference type="ChEBI" id="CHEBI:30616"/>
        <dbReference type="ChEBI" id="CHEBI:43474"/>
        <dbReference type="ChEBI" id="CHEBI:49552"/>
        <dbReference type="ChEBI" id="CHEBI:456216"/>
        <dbReference type="EC" id="7.2.2.8"/>
    </reaction>
</comment>
<dbReference type="SUPFAM" id="SSF81653">
    <property type="entry name" value="Calcium ATPase, transduction domain A"/>
    <property type="match status" value="1"/>
</dbReference>
<name>V7HW33_9LACO</name>
<accession>V7HW33</accession>
<dbReference type="InterPro" id="IPR023299">
    <property type="entry name" value="ATPase_P-typ_cyto_dom_N"/>
</dbReference>
<evidence type="ECO:0000256" key="5">
    <source>
        <dbReference type="ARBA" id="ARBA00022475"/>
    </source>
</evidence>
<dbReference type="Pfam" id="PF00122">
    <property type="entry name" value="E1-E2_ATPase"/>
    <property type="match status" value="1"/>
</dbReference>
<dbReference type="NCBIfam" id="TIGR01494">
    <property type="entry name" value="ATPase_P-type"/>
    <property type="match status" value="1"/>
</dbReference>
<feature type="transmembrane region" description="Helical" evidence="18">
    <location>
        <begin position="275"/>
        <end position="298"/>
    </location>
</feature>
<dbReference type="GO" id="GO:0005507">
    <property type="term" value="F:copper ion binding"/>
    <property type="evidence" value="ECO:0007669"/>
    <property type="project" value="TreeGrafter"/>
</dbReference>
<dbReference type="FunFam" id="2.70.150.10:FF:000020">
    <property type="entry name" value="Copper-exporting P-type ATPase A"/>
    <property type="match status" value="1"/>
</dbReference>
<dbReference type="Proteomes" id="UP000018559">
    <property type="component" value="Unassembled WGS sequence"/>
</dbReference>
<dbReference type="InterPro" id="IPR023298">
    <property type="entry name" value="ATPase_P-typ_TM_dom_sf"/>
</dbReference>
<keyword evidence="8 18" id="KW-0547">Nucleotide-binding</keyword>
<evidence type="ECO:0000256" key="1">
    <source>
        <dbReference type="ARBA" id="ARBA00004651"/>
    </source>
</evidence>
<dbReference type="InterPro" id="IPR036412">
    <property type="entry name" value="HAD-like_sf"/>
</dbReference>
<evidence type="ECO:0000313" key="21">
    <source>
        <dbReference type="Proteomes" id="UP000018559"/>
    </source>
</evidence>
<dbReference type="FunFam" id="3.40.50.1000:FF:000144">
    <property type="entry name" value="copper-transporting ATPase 1 isoform X2"/>
    <property type="match status" value="1"/>
</dbReference>
<keyword evidence="9" id="KW-0187">Copper transport</keyword>
<dbReference type="PANTHER" id="PTHR43520:SF8">
    <property type="entry name" value="P-TYPE CU(+) TRANSPORTER"/>
    <property type="match status" value="1"/>
</dbReference>
<evidence type="ECO:0000256" key="14">
    <source>
        <dbReference type="ARBA" id="ARBA00023065"/>
    </source>
</evidence>
<dbReference type="NCBIfam" id="TIGR01525">
    <property type="entry name" value="ATPase-IB_hvy"/>
    <property type="match status" value="1"/>
</dbReference>
<dbReference type="SFLD" id="SFLDF00027">
    <property type="entry name" value="p-type_atpase"/>
    <property type="match status" value="1"/>
</dbReference>
<dbReference type="AlphaFoldDB" id="V7HW33"/>
<dbReference type="SFLD" id="SFLDS00003">
    <property type="entry name" value="Haloacid_Dehalogenase"/>
    <property type="match status" value="1"/>
</dbReference>
<dbReference type="GO" id="GO:0005524">
    <property type="term" value="F:ATP binding"/>
    <property type="evidence" value="ECO:0007669"/>
    <property type="project" value="UniProtKB-UniRule"/>
</dbReference>
<dbReference type="InterPro" id="IPR018303">
    <property type="entry name" value="ATPase_P-typ_P_site"/>
</dbReference>
<dbReference type="GO" id="GO:0043682">
    <property type="term" value="F:P-type divalent copper transporter activity"/>
    <property type="evidence" value="ECO:0007669"/>
    <property type="project" value="TreeGrafter"/>
</dbReference>
<feature type="transmembrane region" description="Helical" evidence="18">
    <location>
        <begin position="247"/>
        <end position="269"/>
    </location>
</feature>
<dbReference type="PRINTS" id="PR00943">
    <property type="entry name" value="CUATPASE"/>
</dbReference>
<feature type="transmembrane region" description="Helical" evidence="18">
    <location>
        <begin position="581"/>
        <end position="604"/>
    </location>
</feature>
<keyword evidence="13" id="KW-0186">Copper</keyword>
<dbReference type="Gene3D" id="3.40.1110.10">
    <property type="entry name" value="Calcium-transporting ATPase, cytoplasmic domain N"/>
    <property type="match status" value="1"/>
</dbReference>
<sequence>MSYTKRFVYAFILSLPMLVDMVGMLFGWMLPYYNWVALITTTLIMALSAWPFWRSAYAAFKNHHANMDTLVAIGTAVAYFYSVYAMATGREVYFESAAFVTVFVLLGQVLEERMRHNASAAVEKLQKLQAKEALVKRAGDFVTLPVDQIRVGDLVKVLPGQKIPLDGEIVAGASNIDEAMLTGESLPVSKTVGQKVIGATLNQNGTFVFRVEKTGQATMLAQIVDLVKMAQTSRAPIQKLTDRISNIFVPAVLIVALLTYAAWYVFFGATAVQAMLYAVAVIVIACPCALGLATPTAIMVGTGRAARLGVLIKNGEILEAVDQVQTVVMDKTGTITQGQPVVTEIIGNQPEILRLAASLEASSEHPLANAILAKAKAEKIQPQNVTDFQVLEGQGITGKIGGQEVYLGNEKLNAAYPLDANQVQSLARLQAEGKTVVTLVANQKVLGLIAIKDQVKPDARQAIKALKKRGLKTVMLTGDNQAAAQAIAQEVGIDQVISSVLPAQKAEKIRELQHEGPVAFVGDGINDAPSLSTAEVGIAMGSGTDIALEAGGIILTNNQLMGVVRALDLSQKTFKRIKLNLFWALIYNVIGIPLAAGLFSTLGLVLSPEFAGLAMALSSISVVGSSLLLNRAKIA</sequence>
<feature type="transmembrane region" description="Helical" evidence="18">
    <location>
        <begin position="610"/>
        <end position="629"/>
    </location>
</feature>
<evidence type="ECO:0000256" key="7">
    <source>
        <dbReference type="ARBA" id="ARBA00022723"/>
    </source>
</evidence>
<evidence type="ECO:0000256" key="8">
    <source>
        <dbReference type="ARBA" id="ARBA00022741"/>
    </source>
</evidence>
<evidence type="ECO:0000259" key="19">
    <source>
        <dbReference type="Pfam" id="PF00122"/>
    </source>
</evidence>
<dbReference type="PATRIC" id="fig|1392007.3.peg.1037"/>
<dbReference type="InterPro" id="IPR001757">
    <property type="entry name" value="P_typ_ATPase"/>
</dbReference>
<evidence type="ECO:0000256" key="3">
    <source>
        <dbReference type="ARBA" id="ARBA00012517"/>
    </source>
</evidence>
<dbReference type="SUPFAM" id="SSF56784">
    <property type="entry name" value="HAD-like"/>
    <property type="match status" value="1"/>
</dbReference>
<keyword evidence="4" id="KW-0813">Transport</keyword>
<keyword evidence="5 18" id="KW-1003">Cell membrane</keyword>
<keyword evidence="10 18" id="KW-0067">ATP-binding</keyword>
<keyword evidence="11" id="KW-1278">Translocase</keyword>
<dbReference type="NCBIfam" id="TIGR01511">
    <property type="entry name" value="ATPase-IB1_Cu"/>
    <property type="match status" value="1"/>
</dbReference>